<name>A0ABY5TYQ7_9MOLU</name>
<evidence type="ECO:0000256" key="1">
    <source>
        <dbReference type="SAM" id="Phobius"/>
    </source>
</evidence>
<sequence>MNNYDIKSSYQTPEQSSMNFAISMSKTWIIFLQIFGSVLAVIGLVSGMVFFNSLDYNTINPKYKLGVPVLFSILSYSLWRTISTAFVIVRFLKQATNEQIVSNRYILASLSLNLGGFFTPNI</sequence>
<feature type="transmembrane region" description="Helical" evidence="1">
    <location>
        <begin position="71"/>
        <end position="92"/>
    </location>
</feature>
<organism evidence="2 3">
    <name type="scientific">Mycoplasma cottewii</name>
    <dbReference type="NCBI Taxonomy" id="51364"/>
    <lineage>
        <taxon>Bacteria</taxon>
        <taxon>Bacillati</taxon>
        <taxon>Mycoplasmatota</taxon>
        <taxon>Mollicutes</taxon>
        <taxon>Mycoplasmataceae</taxon>
        <taxon>Mycoplasma</taxon>
    </lineage>
</organism>
<accession>A0ABY5TYQ7</accession>
<evidence type="ECO:0000313" key="2">
    <source>
        <dbReference type="EMBL" id="UWD34736.1"/>
    </source>
</evidence>
<dbReference type="EMBL" id="CP103424">
    <property type="protein sequence ID" value="UWD34736.1"/>
    <property type="molecule type" value="Genomic_DNA"/>
</dbReference>
<gene>
    <name evidence="2" type="ORF">NX779_02885</name>
</gene>
<dbReference type="RefSeq" id="WP_259429924.1">
    <property type="nucleotide sequence ID" value="NZ_CP103424.1"/>
</dbReference>
<proteinExistence type="predicted"/>
<keyword evidence="1" id="KW-0812">Transmembrane</keyword>
<evidence type="ECO:0000313" key="3">
    <source>
        <dbReference type="Proteomes" id="UP001059819"/>
    </source>
</evidence>
<keyword evidence="1" id="KW-1133">Transmembrane helix</keyword>
<dbReference type="Proteomes" id="UP001059819">
    <property type="component" value="Chromosome"/>
</dbReference>
<keyword evidence="3" id="KW-1185">Reference proteome</keyword>
<reference evidence="2" key="1">
    <citation type="submission" date="2022-08" db="EMBL/GenBank/DDBJ databases">
        <title>Complete genome sequence of Mycoplasma cottewii type strain VIS.</title>
        <authorList>
            <person name="Spergser J."/>
        </authorList>
    </citation>
    <scope>NUCLEOTIDE SEQUENCE</scope>
    <source>
        <strain evidence="2">VIS</strain>
    </source>
</reference>
<keyword evidence="1" id="KW-0472">Membrane</keyword>
<protein>
    <submittedName>
        <fullName evidence="2">Uncharacterized protein</fullName>
    </submittedName>
</protein>
<feature type="transmembrane region" description="Helical" evidence="1">
    <location>
        <begin position="28"/>
        <end position="51"/>
    </location>
</feature>